<sequence length="595" mass="67111">MRNSWRMTKPITNIPASRALTFRLNYICGFLQALEPSAKLDVGKLGCNALSVSLTYGTSHAADTLSTPAPRSLRKSAYQKSRESFHCQARSFDVAKFVFRILQYSQFAPTVILGRAYQLGEVCFSIYEGSLLLCLRKMESSIKTVNTSELPRALKEVICQKAGCGNLTLSPFSAVFEPDASVPRGAARNPNMGGVGSACKGFPHPHRLNSRIRSRSIAKPSLSKFWGGVRLCNECGKYRVVIYTICLKKNGNYTHVILFQQKLDLSRHSRTLVGRINEAVTCNCDIVNWLKESLIIIGRTSRTNQALRKQKTSSRDIRSTGNNTQYLLAIFKSASSRRSLKQSVAASWLAQKEAVKDKTQPRSRLPQREKPLVLITLFQPRNDLHSWSRVLAIPRFLINALPSLALMFEKHARNQQPRTQSSGATLRQPRWKHIDSCLEQPVCKMCKMKKYEDARTEDRDLISSARKVTGDISYKGSPKIRAFFVGTWENNQHSSTPKVDKPNSYRHSFDLPVQEEINSSRNHPLASFSEFGPADPKLGKRVRGFMHTSRPSPNKIFYSDTHRFHFRPYNPIPPPTSLPYFLSPPKARPGTHSQP</sequence>
<accession>A0ACB6QHE9</accession>
<dbReference type="Proteomes" id="UP000799755">
    <property type="component" value="Unassembled WGS sequence"/>
</dbReference>
<evidence type="ECO:0000313" key="1">
    <source>
        <dbReference type="EMBL" id="KAF2466307.1"/>
    </source>
</evidence>
<evidence type="ECO:0000313" key="2">
    <source>
        <dbReference type="Proteomes" id="UP000799755"/>
    </source>
</evidence>
<organism evidence="1 2">
    <name type="scientific">Lindgomyces ingoldianus</name>
    <dbReference type="NCBI Taxonomy" id="673940"/>
    <lineage>
        <taxon>Eukaryota</taxon>
        <taxon>Fungi</taxon>
        <taxon>Dikarya</taxon>
        <taxon>Ascomycota</taxon>
        <taxon>Pezizomycotina</taxon>
        <taxon>Dothideomycetes</taxon>
        <taxon>Pleosporomycetidae</taxon>
        <taxon>Pleosporales</taxon>
        <taxon>Lindgomycetaceae</taxon>
        <taxon>Lindgomyces</taxon>
    </lineage>
</organism>
<dbReference type="EMBL" id="MU003525">
    <property type="protein sequence ID" value="KAF2466307.1"/>
    <property type="molecule type" value="Genomic_DNA"/>
</dbReference>
<gene>
    <name evidence="1" type="ORF">BDR25DRAFT_359676</name>
</gene>
<name>A0ACB6QHE9_9PLEO</name>
<protein>
    <submittedName>
        <fullName evidence="1">Uncharacterized protein</fullName>
    </submittedName>
</protein>
<reference evidence="1" key="1">
    <citation type="journal article" date="2020" name="Stud. Mycol.">
        <title>101 Dothideomycetes genomes: a test case for predicting lifestyles and emergence of pathogens.</title>
        <authorList>
            <person name="Haridas S."/>
            <person name="Albert R."/>
            <person name="Binder M."/>
            <person name="Bloem J."/>
            <person name="Labutti K."/>
            <person name="Salamov A."/>
            <person name="Andreopoulos B."/>
            <person name="Baker S."/>
            <person name="Barry K."/>
            <person name="Bills G."/>
            <person name="Bluhm B."/>
            <person name="Cannon C."/>
            <person name="Castanera R."/>
            <person name="Culley D."/>
            <person name="Daum C."/>
            <person name="Ezra D."/>
            <person name="Gonzalez J."/>
            <person name="Henrissat B."/>
            <person name="Kuo A."/>
            <person name="Liang C."/>
            <person name="Lipzen A."/>
            <person name="Lutzoni F."/>
            <person name="Magnuson J."/>
            <person name="Mondo S."/>
            <person name="Nolan M."/>
            <person name="Ohm R."/>
            <person name="Pangilinan J."/>
            <person name="Park H.-J."/>
            <person name="Ramirez L."/>
            <person name="Alfaro M."/>
            <person name="Sun H."/>
            <person name="Tritt A."/>
            <person name="Yoshinaga Y."/>
            <person name="Zwiers L.-H."/>
            <person name="Turgeon B."/>
            <person name="Goodwin S."/>
            <person name="Spatafora J."/>
            <person name="Crous P."/>
            <person name="Grigoriev I."/>
        </authorList>
    </citation>
    <scope>NUCLEOTIDE SEQUENCE</scope>
    <source>
        <strain evidence="1">ATCC 200398</strain>
    </source>
</reference>
<comment type="caution">
    <text evidence="1">The sequence shown here is derived from an EMBL/GenBank/DDBJ whole genome shotgun (WGS) entry which is preliminary data.</text>
</comment>
<proteinExistence type="predicted"/>
<keyword evidence="2" id="KW-1185">Reference proteome</keyword>